<evidence type="ECO:0000256" key="4">
    <source>
        <dbReference type="ARBA" id="ARBA00022475"/>
    </source>
</evidence>
<feature type="transmembrane region" description="Helical" evidence="12">
    <location>
        <begin position="274"/>
        <end position="293"/>
    </location>
</feature>
<dbReference type="PROSITE" id="PS00217">
    <property type="entry name" value="SUGAR_TRANSPORT_2"/>
    <property type="match status" value="1"/>
</dbReference>
<dbReference type="SUPFAM" id="SSF103473">
    <property type="entry name" value="MFS general substrate transporter"/>
    <property type="match status" value="1"/>
</dbReference>
<dbReference type="InterPro" id="IPR036259">
    <property type="entry name" value="MFS_trans_sf"/>
</dbReference>
<sequence length="487" mass="53625">MYVHAFGGLYLFTNSIISCGGKMLDNMYQNVISNKLFSFFVCFLAALAGLLFGLDIGVIAGALPFITTEFHVTIHQQEWIVSSMMLGAAIGAISNGWMSKFLGRKNSLIAGALLFVSGSIFCAQSTTPQMLIVSRLIVGLAVGIASYTTPLYLSEIASENIRGSMISLYQLMITIGILVAYISDTAFSVNGNWRYMLGIITIPALILLISVCFLPKSPRWLAAKGYFDDAKRILDRLRESTDQAKNELTEIRESLKLKQSGWMLFKSNCNFRRAVLLGMLLQIMQQFTGMNIIMYYSPKLFEIAGFATVTQKMIGTIIVGVVNVFATFIAIGVVDRLGRRPLLMLGFLIMSIAMFALATILHIGVHTTLDKYLAVAMLLIFIGGFGMSAGPLIWVLCSEIQPLKGRDFGLTVSTSTNWIANLVVGGSFLTLLNKLGNANTFWLYSILNLIFVLLTLLLIPETSNISLEHIERNLMSGNKLRDIGSRK</sequence>
<evidence type="ECO:0000256" key="1">
    <source>
        <dbReference type="ARBA" id="ARBA00004651"/>
    </source>
</evidence>
<evidence type="ECO:0000259" key="13">
    <source>
        <dbReference type="PROSITE" id="PS50850"/>
    </source>
</evidence>
<evidence type="ECO:0000256" key="6">
    <source>
        <dbReference type="ARBA" id="ARBA00022692"/>
    </source>
</evidence>
<dbReference type="CDD" id="cd17315">
    <property type="entry name" value="MFS_GLUT_like"/>
    <property type="match status" value="1"/>
</dbReference>
<evidence type="ECO:0000256" key="3">
    <source>
        <dbReference type="ARBA" id="ARBA00022448"/>
    </source>
</evidence>
<dbReference type="PRINTS" id="PR00171">
    <property type="entry name" value="SUGRTRNSPORT"/>
</dbReference>
<accession>C5WDJ4</accession>
<dbReference type="Pfam" id="PF00083">
    <property type="entry name" value="Sugar_tr"/>
    <property type="match status" value="1"/>
</dbReference>
<keyword evidence="11" id="KW-0175">Coiled coil</keyword>
<evidence type="ECO:0000256" key="9">
    <source>
        <dbReference type="ARBA" id="ARBA00023136"/>
    </source>
</evidence>
<dbReference type="Gene3D" id="1.20.1250.20">
    <property type="entry name" value="MFS general substrate transporter like domains"/>
    <property type="match status" value="1"/>
</dbReference>
<dbReference type="Proteomes" id="UP000061704">
    <property type="component" value="Chromosome"/>
</dbReference>
<dbReference type="PROSITE" id="PS00216">
    <property type="entry name" value="SUGAR_TRANSPORT_1"/>
    <property type="match status" value="1"/>
</dbReference>
<keyword evidence="5" id="KW-0762">Sugar transport</keyword>
<dbReference type="InterPro" id="IPR005828">
    <property type="entry name" value="MFS_sugar_transport-like"/>
</dbReference>
<evidence type="ECO:0000256" key="11">
    <source>
        <dbReference type="SAM" id="Coils"/>
    </source>
</evidence>
<reference evidence="14 15" key="1">
    <citation type="journal article" date="2011" name="Genome Biol. Evol.">
        <title>Reductive evolution of bacterial genome in insect gut environment.</title>
        <authorList>
            <person name="Nikoh N."/>
            <person name="Hosokawa T."/>
            <person name="Ohshima K."/>
            <person name="Hattori M."/>
            <person name="Fukatsu T."/>
        </authorList>
    </citation>
    <scope>NUCLEOTIDE SEQUENCE [LARGE SCALE GENOMIC DNA]</scope>
    <source>
        <strain evidence="14 15">Mpkobe</strain>
    </source>
</reference>
<dbReference type="AlphaFoldDB" id="C5WDJ4"/>
<keyword evidence="3 10" id="KW-0813">Transport</keyword>
<dbReference type="KEGG" id="icp:ICMP_559"/>
<feature type="transmembrane region" description="Helical" evidence="12">
    <location>
        <begin position="195"/>
        <end position="214"/>
    </location>
</feature>
<comment type="similarity">
    <text evidence="2 10">Belongs to the major facilitator superfamily. Sugar transporter (TC 2.A.1.1) family.</text>
</comment>
<dbReference type="EMBL" id="AP010872">
    <property type="protein sequence ID" value="BAH83400.1"/>
    <property type="molecule type" value="Genomic_DNA"/>
</dbReference>
<dbReference type="InterPro" id="IPR020846">
    <property type="entry name" value="MFS_dom"/>
</dbReference>
<feature type="transmembrane region" description="Helical" evidence="12">
    <location>
        <begin position="372"/>
        <end position="396"/>
    </location>
</feature>
<feature type="transmembrane region" description="Helical" evidence="12">
    <location>
        <begin position="165"/>
        <end position="183"/>
    </location>
</feature>
<dbReference type="InterPro" id="IPR003663">
    <property type="entry name" value="Sugar/inositol_transpt"/>
</dbReference>
<name>C5WDJ4_9ENTR</name>
<evidence type="ECO:0000313" key="15">
    <source>
        <dbReference type="Proteomes" id="UP000061704"/>
    </source>
</evidence>
<comment type="subcellular location">
    <subcellularLocation>
        <location evidence="1">Cell membrane</location>
        <topology evidence="1">Multi-pass membrane protein</topology>
    </subcellularLocation>
</comment>
<evidence type="ECO:0000256" key="5">
    <source>
        <dbReference type="ARBA" id="ARBA00022597"/>
    </source>
</evidence>
<dbReference type="PROSITE" id="PS50850">
    <property type="entry name" value="MFS"/>
    <property type="match status" value="1"/>
</dbReference>
<dbReference type="PANTHER" id="PTHR48020:SF12">
    <property type="entry name" value="PROTON MYO-INOSITOL COTRANSPORTER"/>
    <property type="match status" value="1"/>
</dbReference>
<feature type="transmembrane region" description="Helical" evidence="12">
    <location>
        <begin position="313"/>
        <end position="334"/>
    </location>
</feature>
<organism evidence="14 15">
    <name type="scientific">Candidatus Ishikawaella capsulata Mpkobe</name>
    <dbReference type="NCBI Taxonomy" id="476281"/>
    <lineage>
        <taxon>Bacteria</taxon>
        <taxon>Pseudomonadati</taxon>
        <taxon>Pseudomonadota</taxon>
        <taxon>Gammaproteobacteria</taxon>
        <taxon>Enterobacterales</taxon>
        <taxon>Enterobacteriaceae</taxon>
        <taxon>Candidatus Ishikawella</taxon>
    </lineage>
</organism>
<dbReference type="GO" id="GO:0005886">
    <property type="term" value="C:plasma membrane"/>
    <property type="evidence" value="ECO:0007669"/>
    <property type="project" value="UniProtKB-SubCell"/>
</dbReference>
<keyword evidence="7" id="KW-0769">Symport</keyword>
<proteinExistence type="inferred from homology"/>
<feature type="transmembrane region" description="Helical" evidence="12">
    <location>
        <begin position="341"/>
        <end position="366"/>
    </location>
</feature>
<feature type="transmembrane region" description="Helical" evidence="12">
    <location>
        <begin position="408"/>
        <end position="429"/>
    </location>
</feature>
<dbReference type="InterPro" id="IPR005829">
    <property type="entry name" value="Sugar_transporter_CS"/>
</dbReference>
<evidence type="ECO:0000256" key="2">
    <source>
        <dbReference type="ARBA" id="ARBA00010992"/>
    </source>
</evidence>
<feature type="transmembrane region" description="Helical" evidence="12">
    <location>
        <begin position="108"/>
        <end position="126"/>
    </location>
</feature>
<feature type="transmembrane region" description="Helical" evidence="12">
    <location>
        <begin position="441"/>
        <end position="459"/>
    </location>
</feature>
<dbReference type="STRING" id="476281.ICMP_559"/>
<dbReference type="FunFam" id="1.20.1250.20:FF:000134">
    <property type="entry name" value="MFS sugar transporter protein"/>
    <property type="match status" value="1"/>
</dbReference>
<feature type="transmembrane region" description="Helical" evidence="12">
    <location>
        <begin position="132"/>
        <end position="153"/>
    </location>
</feature>
<keyword evidence="9 12" id="KW-0472">Membrane</keyword>
<evidence type="ECO:0000256" key="8">
    <source>
        <dbReference type="ARBA" id="ARBA00022989"/>
    </source>
</evidence>
<dbReference type="InterPro" id="IPR050814">
    <property type="entry name" value="Myo-inositol_Transporter"/>
</dbReference>
<dbReference type="GO" id="GO:0015293">
    <property type="term" value="F:symporter activity"/>
    <property type="evidence" value="ECO:0007669"/>
    <property type="project" value="UniProtKB-KW"/>
</dbReference>
<protein>
    <submittedName>
        <fullName evidence="14">D-galactose (H+ symport)transporter</fullName>
    </submittedName>
</protein>
<feature type="transmembrane region" description="Helical" evidence="12">
    <location>
        <begin position="79"/>
        <end position="96"/>
    </location>
</feature>
<dbReference type="PANTHER" id="PTHR48020">
    <property type="entry name" value="PROTON MYO-INOSITOL COTRANSPORTER"/>
    <property type="match status" value="1"/>
</dbReference>
<keyword evidence="6 12" id="KW-0812">Transmembrane</keyword>
<evidence type="ECO:0000256" key="12">
    <source>
        <dbReference type="SAM" id="Phobius"/>
    </source>
</evidence>
<feature type="domain" description="Major facilitator superfamily (MFS) profile" evidence="13">
    <location>
        <begin position="41"/>
        <end position="463"/>
    </location>
</feature>
<evidence type="ECO:0000313" key="14">
    <source>
        <dbReference type="EMBL" id="BAH83400.1"/>
    </source>
</evidence>
<feature type="transmembrane region" description="Helical" evidence="12">
    <location>
        <begin position="6"/>
        <end position="24"/>
    </location>
</feature>
<dbReference type="NCBIfam" id="TIGR00879">
    <property type="entry name" value="SP"/>
    <property type="match status" value="1"/>
</dbReference>
<evidence type="ECO:0000256" key="10">
    <source>
        <dbReference type="RuleBase" id="RU003346"/>
    </source>
</evidence>
<evidence type="ECO:0000256" key="7">
    <source>
        <dbReference type="ARBA" id="ARBA00022847"/>
    </source>
</evidence>
<keyword evidence="15" id="KW-1185">Reference proteome</keyword>
<keyword evidence="8 12" id="KW-1133">Transmembrane helix</keyword>
<keyword evidence="4" id="KW-1003">Cell membrane</keyword>
<gene>
    <name evidence="14" type="primary">galP</name>
    <name evidence="14" type="ORF">ICMP_559</name>
</gene>
<feature type="coiled-coil region" evidence="11">
    <location>
        <begin position="227"/>
        <end position="254"/>
    </location>
</feature>
<feature type="transmembrane region" description="Helical" evidence="12">
    <location>
        <begin position="36"/>
        <end position="67"/>
    </location>
</feature>
<dbReference type="HOGENOM" id="CLU_001265_30_5_6"/>